<evidence type="ECO:0000256" key="1">
    <source>
        <dbReference type="ARBA" id="ARBA00010613"/>
    </source>
</evidence>
<dbReference type="GO" id="GO:0033388">
    <property type="term" value="P:putrescine biosynthetic process from arginine"/>
    <property type="evidence" value="ECO:0007669"/>
    <property type="project" value="TreeGrafter"/>
</dbReference>
<dbReference type="EMBL" id="SSSM01000001">
    <property type="protein sequence ID" value="THG32931.1"/>
    <property type="molecule type" value="Genomic_DNA"/>
</dbReference>
<sequence>MTRIACRQLAPRVGEPQSDRLRATAAIVDALESGAQVIVLPELATSGYMFDSVDELRAAAVPASDPLFALWSELARPTDAVVIAGFAELADDGTLFNSAIVVDGSGVRAVYRKTHLWDREKLFFAVGAELPPILDTAVGRIGVLICYDLEFPELSRHLAIAGADLIAVPTNWPRMPKVAGGVRPEVVIAMAMARINRVAIAACDRSGDERGQQWNHGTSIIDLTGDIVAATEEEGGTAIAELDLSLSRDKQHTALAHALDDRRTDLY</sequence>
<name>A0A4S4FRK3_9MICO</name>
<accession>A0A4S4FRK3</accession>
<evidence type="ECO:0000313" key="5">
    <source>
        <dbReference type="Proteomes" id="UP000309133"/>
    </source>
</evidence>
<dbReference type="Pfam" id="PF00795">
    <property type="entry name" value="CN_hydrolase"/>
    <property type="match status" value="1"/>
</dbReference>
<gene>
    <name evidence="4" type="ORF">E6C64_00735</name>
</gene>
<keyword evidence="5" id="KW-1185">Reference proteome</keyword>
<dbReference type="OrthoDB" id="9811121at2"/>
<keyword evidence="2 4" id="KW-0378">Hydrolase</keyword>
<proteinExistence type="inferred from homology"/>
<evidence type="ECO:0000313" key="4">
    <source>
        <dbReference type="EMBL" id="THG32931.1"/>
    </source>
</evidence>
<comment type="caution">
    <text evidence="4">The sequence shown here is derived from an EMBL/GenBank/DDBJ whole genome shotgun (WGS) entry which is preliminary data.</text>
</comment>
<dbReference type="PANTHER" id="PTHR43674">
    <property type="entry name" value="NITRILASE C965.09-RELATED"/>
    <property type="match status" value="1"/>
</dbReference>
<dbReference type="InterPro" id="IPR036526">
    <property type="entry name" value="C-N_Hydrolase_sf"/>
</dbReference>
<dbReference type="RefSeq" id="WP_136425712.1">
    <property type="nucleotide sequence ID" value="NZ_SSSM01000001.1"/>
</dbReference>
<dbReference type="Gene3D" id="3.60.110.10">
    <property type="entry name" value="Carbon-nitrogen hydrolase"/>
    <property type="match status" value="1"/>
</dbReference>
<dbReference type="PANTHER" id="PTHR43674:SF2">
    <property type="entry name" value="BETA-UREIDOPROPIONASE"/>
    <property type="match status" value="1"/>
</dbReference>
<dbReference type="InterPro" id="IPR001110">
    <property type="entry name" value="UPF0012_CS"/>
</dbReference>
<feature type="domain" description="CN hydrolase" evidence="3">
    <location>
        <begin position="2"/>
        <end position="244"/>
    </location>
</feature>
<comment type="similarity">
    <text evidence="1">Belongs to the carbon-nitrogen hydrolase superfamily. NIT1/NIT2 family.</text>
</comment>
<dbReference type="InterPro" id="IPR003010">
    <property type="entry name" value="C-N_Hydrolase"/>
</dbReference>
<dbReference type="PROSITE" id="PS50263">
    <property type="entry name" value="CN_HYDROLASE"/>
    <property type="match status" value="1"/>
</dbReference>
<dbReference type="PROSITE" id="PS01227">
    <property type="entry name" value="UPF0012"/>
    <property type="match status" value="1"/>
</dbReference>
<dbReference type="GO" id="GO:0050126">
    <property type="term" value="F:N-carbamoylputrescine amidase activity"/>
    <property type="evidence" value="ECO:0007669"/>
    <property type="project" value="TreeGrafter"/>
</dbReference>
<evidence type="ECO:0000259" key="3">
    <source>
        <dbReference type="PROSITE" id="PS50263"/>
    </source>
</evidence>
<organism evidence="4 5">
    <name type="scientific">Naasia lichenicola</name>
    <dbReference type="NCBI Taxonomy" id="2565933"/>
    <lineage>
        <taxon>Bacteria</taxon>
        <taxon>Bacillati</taxon>
        <taxon>Actinomycetota</taxon>
        <taxon>Actinomycetes</taxon>
        <taxon>Micrococcales</taxon>
        <taxon>Microbacteriaceae</taxon>
        <taxon>Naasia</taxon>
    </lineage>
</organism>
<dbReference type="InterPro" id="IPR050345">
    <property type="entry name" value="Aliph_Amidase/BUP"/>
</dbReference>
<evidence type="ECO:0000256" key="2">
    <source>
        <dbReference type="ARBA" id="ARBA00022801"/>
    </source>
</evidence>
<dbReference type="AlphaFoldDB" id="A0A4S4FRK3"/>
<dbReference type="Proteomes" id="UP000309133">
    <property type="component" value="Unassembled WGS sequence"/>
</dbReference>
<dbReference type="SUPFAM" id="SSF56317">
    <property type="entry name" value="Carbon-nitrogen hydrolase"/>
    <property type="match status" value="1"/>
</dbReference>
<protein>
    <submittedName>
        <fullName evidence="4">Hydrolase</fullName>
    </submittedName>
</protein>
<reference evidence="4 5" key="1">
    <citation type="submission" date="2019-04" db="EMBL/GenBank/DDBJ databases">
        <authorList>
            <person name="Jiang L."/>
        </authorList>
    </citation>
    <scope>NUCLEOTIDE SEQUENCE [LARGE SCALE GENOMIC DNA]</scope>
    <source>
        <strain evidence="4 5">YIM 131853</strain>
    </source>
</reference>